<accession>A0A8H4L6K1</accession>
<dbReference type="AlphaFoldDB" id="A0A8H4L6K1"/>
<evidence type="ECO:0000259" key="1">
    <source>
        <dbReference type="Pfam" id="PF20183"/>
    </source>
</evidence>
<dbReference type="InterPro" id="IPR046676">
    <property type="entry name" value="DUF6546"/>
</dbReference>
<protein>
    <recommendedName>
        <fullName evidence="1">DUF6546 domain-containing protein</fullName>
    </recommendedName>
</protein>
<evidence type="ECO:0000313" key="3">
    <source>
        <dbReference type="Proteomes" id="UP000554235"/>
    </source>
</evidence>
<dbReference type="EMBL" id="JAADYS010001256">
    <property type="protein sequence ID" value="KAF4464005.1"/>
    <property type="molecule type" value="Genomic_DNA"/>
</dbReference>
<reference evidence="2 3" key="1">
    <citation type="submission" date="2020-01" db="EMBL/GenBank/DDBJ databases">
        <title>Identification and distribution of gene clusters putatively required for synthesis of sphingolipid metabolism inhibitors in phylogenetically diverse species of the filamentous fungus Fusarium.</title>
        <authorList>
            <person name="Kim H.-S."/>
            <person name="Busman M."/>
            <person name="Brown D.W."/>
            <person name="Divon H."/>
            <person name="Uhlig S."/>
            <person name="Proctor R.H."/>
        </authorList>
    </citation>
    <scope>NUCLEOTIDE SEQUENCE [LARGE SCALE GENOMIC DNA]</scope>
    <source>
        <strain evidence="2 3">NRRL 20459</strain>
    </source>
</reference>
<comment type="caution">
    <text evidence="2">The sequence shown here is derived from an EMBL/GenBank/DDBJ whole genome shotgun (WGS) entry which is preliminary data.</text>
</comment>
<sequence length="541" mass="62106">MDIVCGQATATIVALRGGDMNAGLTGAALRTGADLQIRAITRSPVLRDPGSRNKETSVSRRRLNPLHDRIYSVCHMNWDNLCWEIRHEILSHLAQATPHKKGSLARGLQIRTSELGEFRDVFFLQQRRRYLQHIGLILELPKHKHVPFHLAGGTSQENSFVQMILISRRGSGSSEVLPWLETQQGRDAEAFAMSLRTLFKQLKLWTREQSHPDGIALEVIADSKSYWQQTALEIRQRPTPMVIYTRVVSDPRKFQAVNVSPYRLGKALDDADLDFHFTLDLDLRQWDKSAPMVQVVSRLSILRNSVRHFHPQAISHILNCLPLLKSFIWETRLHIHWKSQHWFYEHLVKAMPMWPTSLEKIEIAQLQSPSPIHHSRPRPSPHLTPFASGLAARCRHLTILSIDYSGDAFEFFSRPHQLHNLQRLLLRSEQMIVDELPSLGNPLINHAAQAAYHMPNLRFLALYNMRGLEAGLFSYELFDGVALLGLRCSWAFSIDQESKGFWAAVPSCRAAGYVKWHVERLSFEEVKYCIFVIRQRNNDLE</sequence>
<keyword evidence="3" id="KW-1185">Reference proteome</keyword>
<gene>
    <name evidence="2" type="ORF">FALBO_9166</name>
</gene>
<dbReference type="Pfam" id="PF20183">
    <property type="entry name" value="DUF6546"/>
    <property type="match status" value="1"/>
</dbReference>
<dbReference type="Proteomes" id="UP000554235">
    <property type="component" value="Unassembled WGS sequence"/>
</dbReference>
<evidence type="ECO:0000313" key="2">
    <source>
        <dbReference type="EMBL" id="KAF4464005.1"/>
    </source>
</evidence>
<dbReference type="OrthoDB" id="5333491at2759"/>
<organism evidence="2 3">
    <name type="scientific">Fusarium albosuccineum</name>
    <dbReference type="NCBI Taxonomy" id="1237068"/>
    <lineage>
        <taxon>Eukaryota</taxon>
        <taxon>Fungi</taxon>
        <taxon>Dikarya</taxon>
        <taxon>Ascomycota</taxon>
        <taxon>Pezizomycotina</taxon>
        <taxon>Sordariomycetes</taxon>
        <taxon>Hypocreomycetidae</taxon>
        <taxon>Hypocreales</taxon>
        <taxon>Nectriaceae</taxon>
        <taxon>Fusarium</taxon>
        <taxon>Fusarium decemcellulare species complex</taxon>
    </lineage>
</organism>
<feature type="domain" description="DUF6546" evidence="1">
    <location>
        <begin position="376"/>
        <end position="524"/>
    </location>
</feature>
<proteinExistence type="predicted"/>
<name>A0A8H4L6K1_9HYPO</name>